<proteinExistence type="predicted"/>
<comment type="caution">
    <text evidence="1">The sequence shown here is derived from an EMBL/GenBank/DDBJ whole genome shotgun (WGS) entry which is preliminary data.</text>
</comment>
<dbReference type="EMBL" id="QAAD01000005">
    <property type="protein sequence ID" value="PTN09329.1"/>
    <property type="molecule type" value="Genomic_DNA"/>
</dbReference>
<sequence>MRTLWIVCFLISIAWGTEAQEKYVFHADSLSFPIIEECPPNEYLSIDTRIKLAQFNQMYSREINMGAPNFQTSVEILKPDLYYSVQKLSKYFCKCLKKGIIKKDEAEIEFRSILDKCMLIVQKDTSPLEAELRATSNPSEIVGIFEKIEIQN</sequence>
<dbReference type="Proteomes" id="UP000243525">
    <property type="component" value="Unassembled WGS sequence"/>
</dbReference>
<organism evidence="1 2">
    <name type="scientific">Mangrovibacterium marinum</name>
    <dbReference type="NCBI Taxonomy" id="1639118"/>
    <lineage>
        <taxon>Bacteria</taxon>
        <taxon>Pseudomonadati</taxon>
        <taxon>Bacteroidota</taxon>
        <taxon>Bacteroidia</taxon>
        <taxon>Marinilabiliales</taxon>
        <taxon>Prolixibacteraceae</taxon>
        <taxon>Mangrovibacterium</taxon>
    </lineage>
</organism>
<evidence type="ECO:0000313" key="1">
    <source>
        <dbReference type="EMBL" id="PTN09329.1"/>
    </source>
</evidence>
<reference evidence="1 2" key="1">
    <citation type="submission" date="2018-04" db="EMBL/GenBank/DDBJ databases">
        <title>Genomic Encyclopedia of Archaeal and Bacterial Type Strains, Phase II (KMG-II): from individual species to whole genera.</title>
        <authorList>
            <person name="Goeker M."/>
        </authorList>
    </citation>
    <scope>NUCLEOTIDE SEQUENCE [LARGE SCALE GENOMIC DNA]</scope>
    <source>
        <strain evidence="1 2">DSM 28823</strain>
    </source>
</reference>
<gene>
    <name evidence="1" type="ORF">C8N47_105170</name>
</gene>
<accession>A0A2T5C3L9</accession>
<dbReference type="OrthoDB" id="1120463at2"/>
<protein>
    <submittedName>
        <fullName evidence="1">Uncharacterized protein</fullName>
    </submittedName>
</protein>
<evidence type="ECO:0000313" key="2">
    <source>
        <dbReference type="Proteomes" id="UP000243525"/>
    </source>
</evidence>
<name>A0A2T5C3L9_9BACT</name>
<dbReference type="RefSeq" id="WP_107821735.1">
    <property type="nucleotide sequence ID" value="NZ_OY782574.1"/>
</dbReference>
<keyword evidence="2" id="KW-1185">Reference proteome</keyword>
<dbReference type="AlphaFoldDB" id="A0A2T5C3L9"/>